<feature type="repeat" description="PPR" evidence="3">
    <location>
        <begin position="125"/>
        <end position="159"/>
    </location>
</feature>
<evidence type="ECO:0000313" key="5">
    <source>
        <dbReference type="Proteomes" id="UP001415857"/>
    </source>
</evidence>
<feature type="repeat" description="PPR" evidence="3">
    <location>
        <begin position="368"/>
        <end position="402"/>
    </location>
</feature>
<name>A0AAP0X105_LIQFO</name>
<dbReference type="Pfam" id="PF13041">
    <property type="entry name" value="PPR_2"/>
    <property type="match status" value="1"/>
</dbReference>
<evidence type="ECO:0000256" key="3">
    <source>
        <dbReference type="PROSITE-ProRule" id="PRU00708"/>
    </source>
</evidence>
<evidence type="ECO:0008006" key="6">
    <source>
        <dbReference type="Google" id="ProtNLM"/>
    </source>
</evidence>
<dbReference type="Proteomes" id="UP001415857">
    <property type="component" value="Unassembled WGS sequence"/>
</dbReference>
<accession>A0AAP0X105</accession>
<dbReference type="PANTHER" id="PTHR24015:SF1709">
    <property type="entry name" value="PENTATRICOPEPTIDE REPEAT-CONTAINING PROTEIN"/>
    <property type="match status" value="1"/>
</dbReference>
<evidence type="ECO:0000256" key="2">
    <source>
        <dbReference type="ARBA" id="ARBA00061659"/>
    </source>
</evidence>
<reference evidence="4 5" key="1">
    <citation type="journal article" date="2024" name="Plant J.">
        <title>Genome sequences and population genomics reveal climatic adaptation and genomic divergence between two closely related sweetgum species.</title>
        <authorList>
            <person name="Xu W.Q."/>
            <person name="Ren C.Q."/>
            <person name="Zhang X.Y."/>
            <person name="Comes H.P."/>
            <person name="Liu X.H."/>
            <person name="Li Y.G."/>
            <person name="Kettle C.J."/>
            <person name="Jalonen R."/>
            <person name="Gaisberger H."/>
            <person name="Ma Y.Z."/>
            <person name="Qiu Y.X."/>
        </authorList>
    </citation>
    <scope>NUCLEOTIDE SEQUENCE [LARGE SCALE GENOMIC DNA]</scope>
    <source>
        <strain evidence="4">Hangzhou</strain>
    </source>
</reference>
<dbReference type="InterPro" id="IPR002885">
    <property type="entry name" value="PPR_rpt"/>
</dbReference>
<sequence length="695" mass="77762">MNGHARFIKLGLDTNPLVATRLLNEYISSQSPNSLGHAHQLFDQVPHKDTVLWSSIISAYTRSGYSSKALQLFSYMLHQAPPKHQPNHFVYATVARACGSSAGNYLQFGSTVHACVIKSGFVPSNVVVETAFLDMYAKCGLIDCARRVFDEMPERNLVSWNAMIAGYVHNGMEFHGLELFYRMKCCELFVPDEFTIATVLSGCAGTRDLRLGMQVHGYLIVNGFELNCVNSVCNMYFQCGEVSCAEKIFNRIEIDVISKLLKIRGYIFNQRYHDAIRYIAFEKNVAEIFQVDCTVILPVLTACTKLSLLGIGRQVHGLLIALVNSCRSYHLLEDDDAVIGSALINMYSKCSSVDDARKVFESYKPAQHVSHWNALITGYMYNGLVDDARTLLEEMPERNVVSWTSMISGYVHNGMPLEGLKLLAKMYANKDGLRVEGNCLTFVMGLEACSYLTDLEGGKQVHAKLVRTLANADVSNVVIGTALVDMYAKSGKLNYSHTVFDRMLEKNVVAWTSIIMGYAVNGLGSRALEMFHQMIEIGIEPNEVTFVAVFTACSHCGLVEEGFQYFKMMMEKYKMVPREDHYTGLIDMLGRVGKLEEAWCLLEEIEDRERSDGCSSGTIWAAMLGACQLHGNVEMGRRVAEKMLEKKQQVSTTYVTLSNVYAAAGMWNEAYNVREYLVQEGYADREPGLSQICTF</sequence>
<dbReference type="InterPro" id="IPR011990">
    <property type="entry name" value="TPR-like_helical_dom_sf"/>
</dbReference>
<dbReference type="SUPFAM" id="SSF48452">
    <property type="entry name" value="TPR-like"/>
    <property type="match status" value="1"/>
</dbReference>
<organism evidence="4 5">
    <name type="scientific">Liquidambar formosana</name>
    <name type="common">Formosan gum</name>
    <dbReference type="NCBI Taxonomy" id="63359"/>
    <lineage>
        <taxon>Eukaryota</taxon>
        <taxon>Viridiplantae</taxon>
        <taxon>Streptophyta</taxon>
        <taxon>Embryophyta</taxon>
        <taxon>Tracheophyta</taxon>
        <taxon>Spermatophyta</taxon>
        <taxon>Magnoliopsida</taxon>
        <taxon>eudicotyledons</taxon>
        <taxon>Gunneridae</taxon>
        <taxon>Pentapetalae</taxon>
        <taxon>Saxifragales</taxon>
        <taxon>Altingiaceae</taxon>
        <taxon>Liquidambar</taxon>
    </lineage>
</organism>
<dbReference type="PROSITE" id="PS51375">
    <property type="entry name" value="PPR"/>
    <property type="match status" value="5"/>
</dbReference>
<evidence type="ECO:0000256" key="1">
    <source>
        <dbReference type="ARBA" id="ARBA00022737"/>
    </source>
</evidence>
<dbReference type="AlphaFoldDB" id="A0AAP0X105"/>
<dbReference type="InterPro" id="IPR046848">
    <property type="entry name" value="E_motif"/>
</dbReference>
<dbReference type="Gene3D" id="1.25.40.10">
    <property type="entry name" value="Tetratricopeptide repeat domain"/>
    <property type="match status" value="5"/>
</dbReference>
<feature type="repeat" description="PPR" evidence="3">
    <location>
        <begin position="542"/>
        <end position="577"/>
    </location>
</feature>
<keyword evidence="1" id="KW-0677">Repeat</keyword>
<dbReference type="InterPro" id="IPR046960">
    <property type="entry name" value="PPR_At4g14850-like_plant"/>
</dbReference>
<dbReference type="GO" id="GO:0003723">
    <property type="term" value="F:RNA binding"/>
    <property type="evidence" value="ECO:0007669"/>
    <property type="project" value="InterPro"/>
</dbReference>
<evidence type="ECO:0000313" key="4">
    <source>
        <dbReference type="EMBL" id="KAK9282100.1"/>
    </source>
</evidence>
<feature type="repeat" description="PPR" evidence="3">
    <location>
        <begin position="49"/>
        <end position="83"/>
    </location>
</feature>
<protein>
    <recommendedName>
        <fullName evidence="6">Pentatricopeptide repeat-containing protein</fullName>
    </recommendedName>
</protein>
<gene>
    <name evidence="4" type="ORF">L1049_005012</name>
</gene>
<dbReference type="FunFam" id="1.25.40.10:FF:000090">
    <property type="entry name" value="Pentatricopeptide repeat-containing protein, chloroplastic"/>
    <property type="match status" value="1"/>
</dbReference>
<feature type="repeat" description="PPR" evidence="3">
    <location>
        <begin position="507"/>
        <end position="541"/>
    </location>
</feature>
<comment type="caution">
    <text evidence="4">The sequence shown here is derived from an EMBL/GenBank/DDBJ whole genome shotgun (WGS) entry which is preliminary data.</text>
</comment>
<proteinExistence type="inferred from homology"/>
<dbReference type="GO" id="GO:0009451">
    <property type="term" value="P:RNA modification"/>
    <property type="evidence" value="ECO:0007669"/>
    <property type="project" value="InterPro"/>
</dbReference>
<comment type="similarity">
    <text evidence="2">Belongs to the PPR family. PCMP-E subfamily.</text>
</comment>
<dbReference type="Pfam" id="PF01535">
    <property type="entry name" value="PPR"/>
    <property type="match status" value="7"/>
</dbReference>
<dbReference type="FunFam" id="1.25.40.10:FF:000196">
    <property type="entry name" value="Pentatricopeptide repeat-containing protein At4g14850"/>
    <property type="match status" value="1"/>
</dbReference>
<dbReference type="PANTHER" id="PTHR24015">
    <property type="entry name" value="OS07G0578800 PROTEIN-RELATED"/>
    <property type="match status" value="1"/>
</dbReference>
<keyword evidence="5" id="KW-1185">Reference proteome</keyword>
<dbReference type="EMBL" id="JBBPBK010000007">
    <property type="protein sequence ID" value="KAK9282100.1"/>
    <property type="molecule type" value="Genomic_DNA"/>
</dbReference>
<dbReference type="Pfam" id="PF20431">
    <property type="entry name" value="E_motif"/>
    <property type="match status" value="1"/>
</dbReference>
<dbReference type="NCBIfam" id="TIGR00756">
    <property type="entry name" value="PPR"/>
    <property type="match status" value="7"/>
</dbReference>